<dbReference type="CDD" id="cd06464">
    <property type="entry name" value="ACD_sHsps-like"/>
    <property type="match status" value="1"/>
</dbReference>
<evidence type="ECO:0000256" key="3">
    <source>
        <dbReference type="RuleBase" id="RU003616"/>
    </source>
</evidence>
<reference evidence="6 7" key="1">
    <citation type="submission" date="2015-07" db="EMBL/GenBank/DDBJ databases">
        <title>The genome of the fungus Escovopsis weberi, a specialized disease agent of ant agriculture.</title>
        <authorList>
            <person name="de Man T.J."/>
            <person name="Stajich J.E."/>
            <person name="Kubicek C.P."/>
            <person name="Chenthamara K."/>
            <person name="Atanasova L."/>
            <person name="Druzhinina I.S."/>
            <person name="Birnbaum S."/>
            <person name="Barribeau S.M."/>
            <person name="Teiling C."/>
            <person name="Suen G."/>
            <person name="Currie C."/>
            <person name="Gerardo N.M."/>
        </authorList>
    </citation>
    <scope>NUCLEOTIDE SEQUENCE [LARGE SCALE GENOMIC DNA]</scope>
</reference>
<feature type="compositionally biased region" description="Low complexity" evidence="4">
    <location>
        <begin position="106"/>
        <end position="120"/>
    </location>
</feature>
<dbReference type="Gene3D" id="2.60.40.790">
    <property type="match status" value="1"/>
</dbReference>
<evidence type="ECO:0000313" key="6">
    <source>
        <dbReference type="EMBL" id="KOS20430.1"/>
    </source>
</evidence>
<dbReference type="STRING" id="150374.A0A0M8N5L4"/>
<gene>
    <name evidence="6" type="ORF">ESCO_005540</name>
</gene>
<dbReference type="AlphaFoldDB" id="A0A0M8N5L4"/>
<keyword evidence="7" id="KW-1185">Reference proteome</keyword>
<dbReference type="PROSITE" id="PS01031">
    <property type="entry name" value="SHSP"/>
    <property type="match status" value="1"/>
</dbReference>
<dbReference type="SUPFAM" id="SSF49764">
    <property type="entry name" value="HSP20-like chaperones"/>
    <property type="match status" value="1"/>
</dbReference>
<dbReference type="InterPro" id="IPR031107">
    <property type="entry name" value="Small_HSP"/>
</dbReference>
<name>A0A0M8N5L4_ESCWE</name>
<evidence type="ECO:0000313" key="7">
    <source>
        <dbReference type="Proteomes" id="UP000053831"/>
    </source>
</evidence>
<dbReference type="InterPro" id="IPR008978">
    <property type="entry name" value="HSP20-like_chaperone"/>
</dbReference>
<dbReference type="OrthoDB" id="1431247at2759"/>
<keyword evidence="1 6" id="KW-0346">Stress response</keyword>
<accession>A0A0M8N5L4</accession>
<evidence type="ECO:0000256" key="2">
    <source>
        <dbReference type="PROSITE-ProRule" id="PRU00285"/>
    </source>
</evidence>
<sequence length="224" mass="25728">MAFFSRNFHHPAEVSFTPLFRLLDDYEAHSRQTNRHCSPRRQTGFQWQPKFDIREVAEAYELHGELPGINKDDVHIEFSDPQTLVIRGRSERTYTAGTSPHAQLEATPALPASPKSPAATETRERKNSHQATVETEDEALEHESAYEVVAEDDDRDAQEEKVVQKPMDRAKYWITERSVGDFYRSFQFPSRVEQDTVTASFRDGILSISVPKAKKHESRRINIA</sequence>
<evidence type="ECO:0000256" key="4">
    <source>
        <dbReference type="SAM" id="MobiDB-lite"/>
    </source>
</evidence>
<organism evidence="6 7">
    <name type="scientific">Escovopsis weberi</name>
    <dbReference type="NCBI Taxonomy" id="150374"/>
    <lineage>
        <taxon>Eukaryota</taxon>
        <taxon>Fungi</taxon>
        <taxon>Dikarya</taxon>
        <taxon>Ascomycota</taxon>
        <taxon>Pezizomycotina</taxon>
        <taxon>Sordariomycetes</taxon>
        <taxon>Hypocreomycetidae</taxon>
        <taxon>Hypocreales</taxon>
        <taxon>Hypocreaceae</taxon>
        <taxon>Escovopsis</taxon>
    </lineage>
</organism>
<evidence type="ECO:0000256" key="1">
    <source>
        <dbReference type="ARBA" id="ARBA00023016"/>
    </source>
</evidence>
<feature type="region of interest" description="Disordered" evidence="4">
    <location>
        <begin position="94"/>
        <end position="142"/>
    </location>
</feature>
<dbReference type="EMBL" id="LGSR01000017">
    <property type="protein sequence ID" value="KOS20430.1"/>
    <property type="molecule type" value="Genomic_DNA"/>
</dbReference>
<comment type="similarity">
    <text evidence="2 3">Belongs to the small heat shock protein (HSP20) family.</text>
</comment>
<dbReference type="Pfam" id="PF00011">
    <property type="entry name" value="HSP20"/>
    <property type="match status" value="1"/>
</dbReference>
<evidence type="ECO:0000259" key="5">
    <source>
        <dbReference type="PROSITE" id="PS01031"/>
    </source>
</evidence>
<proteinExistence type="inferred from homology"/>
<dbReference type="PANTHER" id="PTHR11527">
    <property type="entry name" value="HEAT-SHOCK PROTEIN 20 FAMILY MEMBER"/>
    <property type="match status" value="1"/>
</dbReference>
<protein>
    <submittedName>
        <fullName evidence="6">30 kDa heat shock protein</fullName>
    </submittedName>
</protein>
<dbReference type="Proteomes" id="UP000053831">
    <property type="component" value="Unassembled WGS sequence"/>
</dbReference>
<comment type="caution">
    <text evidence="6">The sequence shown here is derived from an EMBL/GenBank/DDBJ whole genome shotgun (WGS) entry which is preliminary data.</text>
</comment>
<dbReference type="InterPro" id="IPR002068">
    <property type="entry name" value="A-crystallin/Hsp20_dom"/>
</dbReference>
<feature type="domain" description="SHSP" evidence="5">
    <location>
        <begin position="42"/>
        <end position="224"/>
    </location>
</feature>